<dbReference type="FunFam" id="3.40.50.12670:FF:000001">
    <property type="entry name" value="Carboxypeptidase"/>
    <property type="match status" value="1"/>
</dbReference>
<feature type="transmembrane region" description="Helical" evidence="8">
    <location>
        <begin position="21"/>
        <end position="41"/>
    </location>
</feature>
<sequence length="484" mass="55254">SLREMAASDGEHNVPKFFAKYGFKCVYFPLILLLLFSKPAVSFSIIKSLPGFSGSLPFKLETGYIGVDKKDEVQFFYYFIESEGNPRHDPLVLWLTGGPGCSALSGLAFQIGPLQFSMVEYNGSLPSLTLNPYSWTKVASIIFLDSPAGTGFSYSRTSRGSRTADTKFAYQGYDFVRKWLLSHPNFIANPLYIAGDSYSGKIVPIIVQQMSAGIEAGDSPLLNLKGYLIGNPGTDPKFDDNSKVPFAHRMAIIPDELYKKAKRSCKGEYRVVDSRNIQCANDLRAIAKCTKRINRPHILEPKCYTDFRPLNKMDENRRYLMERFGESYMSLPKYPRFGCRNYNKFLCHIWANDIRVQKALHIRKGTVKVWIRCKIDLPYKKDVESAVSFHYYLNIKGYRALIYSGDHDFEIPYLGTQLWIKSLNLSVVDEWRPWLVDLQVAGFTRGYSNDLTFATVKGGGHTAPEYMPKECYAMFRRWIFQEPL</sequence>
<feature type="non-terminal residue" evidence="9">
    <location>
        <position position="1"/>
    </location>
</feature>
<accession>A0A833XBX4</accession>
<keyword evidence="5" id="KW-0732">Signal</keyword>
<dbReference type="Gene3D" id="3.40.50.12670">
    <property type="match status" value="1"/>
</dbReference>
<keyword evidence="2" id="KW-0964">Secreted</keyword>
<dbReference type="PANTHER" id="PTHR11802">
    <property type="entry name" value="SERINE PROTEASE FAMILY S10 SERINE CARBOXYPEPTIDASE"/>
    <property type="match status" value="1"/>
</dbReference>
<dbReference type="FunFam" id="3.40.50.1820:FF:000148">
    <property type="entry name" value="Serine carboxypeptidase-like 11"/>
    <property type="match status" value="1"/>
</dbReference>
<dbReference type="Gene3D" id="3.40.50.1820">
    <property type="entry name" value="alpha/beta hydrolase"/>
    <property type="match status" value="1"/>
</dbReference>
<evidence type="ECO:0000256" key="4">
    <source>
        <dbReference type="ARBA" id="ARBA00022670"/>
    </source>
</evidence>
<dbReference type="InterPro" id="IPR029058">
    <property type="entry name" value="AB_hydrolase_fold"/>
</dbReference>
<reference evidence="9" key="2">
    <citation type="submission" date="2020-03" db="EMBL/GenBank/DDBJ databases">
        <title>Walnut 2.0.</title>
        <authorList>
            <person name="Marrano A."/>
            <person name="Britton M."/>
            <person name="Zimin A.V."/>
            <person name="Zaini P.A."/>
            <person name="Workman R."/>
            <person name="Puiu D."/>
            <person name="Bianco L."/>
            <person name="Allen B.J."/>
            <person name="Troggio M."/>
            <person name="Leslie C.A."/>
            <person name="Timp W."/>
            <person name="Dendekar A."/>
            <person name="Salzberg S.L."/>
            <person name="Neale D.B."/>
        </authorList>
    </citation>
    <scope>NUCLEOTIDE SEQUENCE</scope>
    <source>
        <tissue evidence="9">Leaves</tissue>
    </source>
</reference>
<keyword evidence="8" id="KW-0812">Transmembrane</keyword>
<dbReference type="Gramene" id="Jr07_00290_p1">
    <property type="protein sequence ID" value="cds.Jr07_00290_p1"/>
    <property type="gene ID" value="Jr07_00290"/>
</dbReference>
<evidence type="ECO:0000256" key="3">
    <source>
        <dbReference type="ARBA" id="ARBA00022645"/>
    </source>
</evidence>
<gene>
    <name evidence="9" type="ORF">F2P56_013777</name>
</gene>
<evidence type="ECO:0000256" key="6">
    <source>
        <dbReference type="ARBA" id="ARBA00022801"/>
    </source>
</evidence>
<evidence type="ECO:0008006" key="11">
    <source>
        <dbReference type="Google" id="ProtNLM"/>
    </source>
</evidence>
<comment type="similarity">
    <text evidence="1">Belongs to the peptidase S10 family.</text>
</comment>
<dbReference type="GO" id="GO:0006508">
    <property type="term" value="P:proteolysis"/>
    <property type="evidence" value="ECO:0007669"/>
    <property type="project" value="UniProtKB-KW"/>
</dbReference>
<evidence type="ECO:0000256" key="2">
    <source>
        <dbReference type="ARBA" id="ARBA00022525"/>
    </source>
</evidence>
<dbReference type="GO" id="GO:0004185">
    <property type="term" value="F:serine-type carboxypeptidase activity"/>
    <property type="evidence" value="ECO:0007669"/>
    <property type="project" value="InterPro"/>
</dbReference>
<dbReference type="PROSITE" id="PS00560">
    <property type="entry name" value="CARBOXYPEPT_SER_HIS"/>
    <property type="match status" value="1"/>
</dbReference>
<evidence type="ECO:0000313" key="10">
    <source>
        <dbReference type="Proteomes" id="UP000619265"/>
    </source>
</evidence>
<evidence type="ECO:0000256" key="1">
    <source>
        <dbReference type="ARBA" id="ARBA00009431"/>
    </source>
</evidence>
<dbReference type="InterPro" id="IPR033124">
    <property type="entry name" value="Ser_caboxypep_his_AS"/>
</dbReference>
<dbReference type="Proteomes" id="UP000619265">
    <property type="component" value="Unassembled WGS sequence"/>
</dbReference>
<keyword evidence="6" id="KW-0378">Hydrolase</keyword>
<reference evidence="9" key="1">
    <citation type="submission" date="2015-10" db="EMBL/GenBank/DDBJ databases">
        <authorList>
            <person name="Martinez-Garcia P.J."/>
            <person name="Crepeau M.W."/>
            <person name="Puiu D."/>
            <person name="Gonzalez-Ibeas D."/>
            <person name="Whalen J."/>
            <person name="Stevens K."/>
            <person name="Paul R."/>
            <person name="Butterfield T."/>
            <person name="Britton M."/>
            <person name="Reagan R."/>
            <person name="Chakraborty S."/>
            <person name="Walawage S.L."/>
            <person name="Vasquez-Gross H.A."/>
            <person name="Cardeno C."/>
            <person name="Famula R."/>
            <person name="Pratt K."/>
            <person name="Kuruganti S."/>
            <person name="Aradhya M.K."/>
            <person name="Leslie C.A."/>
            <person name="Dandekar A.M."/>
            <person name="Salzberg S.L."/>
            <person name="Wegrzyn J.L."/>
            <person name="Langley C.H."/>
            <person name="Neale D.B."/>
        </authorList>
    </citation>
    <scope>NUCLEOTIDE SEQUENCE</scope>
    <source>
        <tissue evidence="9">Leaves</tissue>
    </source>
</reference>
<organism evidence="9 10">
    <name type="scientific">Juglans regia</name>
    <name type="common">English walnut</name>
    <dbReference type="NCBI Taxonomy" id="51240"/>
    <lineage>
        <taxon>Eukaryota</taxon>
        <taxon>Viridiplantae</taxon>
        <taxon>Streptophyta</taxon>
        <taxon>Embryophyta</taxon>
        <taxon>Tracheophyta</taxon>
        <taxon>Spermatophyta</taxon>
        <taxon>Magnoliopsida</taxon>
        <taxon>eudicotyledons</taxon>
        <taxon>Gunneridae</taxon>
        <taxon>Pentapetalae</taxon>
        <taxon>rosids</taxon>
        <taxon>fabids</taxon>
        <taxon>Fagales</taxon>
        <taxon>Juglandaceae</taxon>
        <taxon>Juglans</taxon>
    </lineage>
</organism>
<proteinExistence type="inferred from homology"/>
<dbReference type="PANTHER" id="PTHR11802:SF450">
    <property type="entry name" value="SERINE CARBOXYPEPTIDASE-LIKE 7"/>
    <property type="match status" value="1"/>
</dbReference>
<dbReference type="Pfam" id="PF00450">
    <property type="entry name" value="Peptidase_S10"/>
    <property type="match status" value="1"/>
</dbReference>
<dbReference type="EMBL" id="LIHL02000007">
    <property type="protein sequence ID" value="KAF5463618.1"/>
    <property type="molecule type" value="Genomic_DNA"/>
</dbReference>
<keyword evidence="3" id="KW-0121">Carboxypeptidase</keyword>
<keyword evidence="8" id="KW-1133">Transmembrane helix</keyword>
<dbReference type="SUPFAM" id="SSF53474">
    <property type="entry name" value="alpha/beta-Hydrolases"/>
    <property type="match status" value="1"/>
</dbReference>
<evidence type="ECO:0000256" key="5">
    <source>
        <dbReference type="ARBA" id="ARBA00022729"/>
    </source>
</evidence>
<evidence type="ECO:0000256" key="7">
    <source>
        <dbReference type="ARBA" id="ARBA00023180"/>
    </source>
</evidence>
<dbReference type="PRINTS" id="PR00724">
    <property type="entry name" value="CRBOXYPTASEC"/>
</dbReference>
<keyword evidence="8" id="KW-0472">Membrane</keyword>
<dbReference type="InterPro" id="IPR001563">
    <property type="entry name" value="Peptidase_S10"/>
</dbReference>
<protein>
    <recommendedName>
        <fullName evidence="11">Serine carboxypeptidase-like 18</fullName>
    </recommendedName>
</protein>
<dbReference type="GO" id="GO:0019748">
    <property type="term" value="P:secondary metabolic process"/>
    <property type="evidence" value="ECO:0007669"/>
    <property type="project" value="UniProtKB-ARBA"/>
</dbReference>
<evidence type="ECO:0000256" key="8">
    <source>
        <dbReference type="SAM" id="Phobius"/>
    </source>
</evidence>
<comment type="caution">
    <text evidence="9">The sequence shown here is derived from an EMBL/GenBank/DDBJ whole genome shotgun (WGS) entry which is preliminary data.</text>
</comment>
<keyword evidence="7" id="KW-0325">Glycoprotein</keyword>
<evidence type="ECO:0000313" key="9">
    <source>
        <dbReference type="EMBL" id="KAF5463618.1"/>
    </source>
</evidence>
<keyword evidence="4" id="KW-0645">Protease</keyword>
<dbReference type="GO" id="GO:0016752">
    <property type="term" value="F:sinapoyltransferase activity"/>
    <property type="evidence" value="ECO:0007669"/>
    <property type="project" value="UniProtKB-ARBA"/>
</dbReference>
<dbReference type="AlphaFoldDB" id="A0A833XBX4"/>
<name>A0A833XBX4_JUGRE</name>